<dbReference type="Proteomes" id="UP000182818">
    <property type="component" value="Unassembled WGS sequence"/>
</dbReference>
<comment type="function">
    <text evidence="2">Antitoxin component of a type II toxin-antitoxin (TA) system.</text>
</comment>
<dbReference type="Pfam" id="PF02604">
    <property type="entry name" value="PhdYeFM_antitox"/>
    <property type="match status" value="1"/>
</dbReference>
<dbReference type="InterPro" id="IPR006442">
    <property type="entry name" value="Antitoxin_Phd/YefM"/>
</dbReference>
<comment type="caution">
    <text evidence="3">The sequence shown here is derived from an EMBL/GenBank/DDBJ whole genome shotgun (WGS) entry which is preliminary data.</text>
</comment>
<dbReference type="RefSeq" id="WP_057807645.1">
    <property type="nucleotide sequence ID" value="NZ_BJYP01000041.1"/>
</dbReference>
<dbReference type="EMBL" id="FOGK01000022">
    <property type="protein sequence ID" value="SER86500.1"/>
    <property type="molecule type" value="Genomic_DNA"/>
</dbReference>
<dbReference type="STRING" id="319653.SAMN04487973_1226"/>
<dbReference type="Gene3D" id="3.40.1620.10">
    <property type="entry name" value="YefM-like domain"/>
    <property type="match status" value="1"/>
</dbReference>
<proteinExistence type="inferred from homology"/>
<evidence type="ECO:0000256" key="2">
    <source>
        <dbReference type="RuleBase" id="RU362080"/>
    </source>
</evidence>
<keyword evidence="6" id="KW-1185">Reference proteome</keyword>
<name>A0A0R2JWK5_9LACO</name>
<evidence type="ECO:0000313" key="3">
    <source>
        <dbReference type="EMBL" id="KRN81502.1"/>
    </source>
</evidence>
<reference evidence="4 6" key="2">
    <citation type="submission" date="2016-10" db="EMBL/GenBank/DDBJ databases">
        <authorList>
            <person name="Varghese N."/>
            <person name="Submissions S."/>
        </authorList>
    </citation>
    <scope>NUCLEOTIDE SEQUENCE [LARGE SCALE GENOMIC DNA]</scope>
    <source>
        <strain evidence="4 6">CGMCC 1.3889</strain>
    </source>
</reference>
<dbReference type="EMBL" id="JQBY01000026">
    <property type="protein sequence ID" value="KRN81502.1"/>
    <property type="molecule type" value="Genomic_DNA"/>
</dbReference>
<sequence length="78" mass="9090">MINIKPVSELRNYNKVLDEVKPDEPVILTKNGYGKYAVVSLDEYEKFQDGLKLLEELKVAEKGSFYNIEDVRRKLLDK</sequence>
<evidence type="ECO:0000313" key="6">
    <source>
        <dbReference type="Proteomes" id="UP000182818"/>
    </source>
</evidence>
<evidence type="ECO:0000313" key="5">
    <source>
        <dbReference type="Proteomes" id="UP000051749"/>
    </source>
</evidence>
<dbReference type="Proteomes" id="UP000051749">
    <property type="component" value="Unassembled WGS sequence"/>
</dbReference>
<accession>A0A0R2JWK5</accession>
<evidence type="ECO:0000256" key="1">
    <source>
        <dbReference type="ARBA" id="ARBA00009981"/>
    </source>
</evidence>
<dbReference type="AlphaFoldDB" id="A0A0R2JWK5"/>
<protein>
    <recommendedName>
        <fullName evidence="2">Antitoxin</fullName>
    </recommendedName>
</protein>
<gene>
    <name evidence="3" type="ORF">IV87_GL001140</name>
    <name evidence="4" type="ORF">SAMN04487973_1226</name>
</gene>
<dbReference type="SUPFAM" id="SSF143120">
    <property type="entry name" value="YefM-like"/>
    <property type="match status" value="1"/>
</dbReference>
<dbReference type="InterPro" id="IPR036165">
    <property type="entry name" value="YefM-like_sf"/>
</dbReference>
<dbReference type="GeneID" id="76044327"/>
<reference evidence="3 5" key="1">
    <citation type="journal article" date="2015" name="Genome Announc.">
        <title>Expanding the biotechnology potential of lactobacilli through comparative genomics of 213 strains and associated genera.</title>
        <authorList>
            <person name="Sun Z."/>
            <person name="Harris H.M."/>
            <person name="McCann A."/>
            <person name="Guo C."/>
            <person name="Argimon S."/>
            <person name="Zhang W."/>
            <person name="Yang X."/>
            <person name="Jeffery I.B."/>
            <person name="Cooney J.C."/>
            <person name="Kagawa T.F."/>
            <person name="Liu W."/>
            <person name="Song Y."/>
            <person name="Salvetti E."/>
            <person name="Wrobel A."/>
            <person name="Rasinkangas P."/>
            <person name="Parkhill J."/>
            <person name="Rea M.C."/>
            <person name="O'Sullivan O."/>
            <person name="Ritari J."/>
            <person name="Douillard F.P."/>
            <person name="Paul Ross R."/>
            <person name="Yang R."/>
            <person name="Briner A.E."/>
            <person name="Felis G.E."/>
            <person name="de Vos W.M."/>
            <person name="Barrangou R."/>
            <person name="Klaenhammer T.R."/>
            <person name="Caufield P.W."/>
            <person name="Cui Y."/>
            <person name="Zhang H."/>
            <person name="O'Toole P.W."/>
        </authorList>
    </citation>
    <scope>NUCLEOTIDE SEQUENCE [LARGE SCALE GENOMIC DNA]</scope>
    <source>
        <strain evidence="3 5">DSM 22301</strain>
    </source>
</reference>
<evidence type="ECO:0000313" key="4">
    <source>
        <dbReference type="EMBL" id="SER86500.1"/>
    </source>
</evidence>
<dbReference type="OrthoDB" id="9795585at2"/>
<organism evidence="3 5">
    <name type="scientific">Pediococcus ethanolidurans</name>
    <dbReference type="NCBI Taxonomy" id="319653"/>
    <lineage>
        <taxon>Bacteria</taxon>
        <taxon>Bacillati</taxon>
        <taxon>Bacillota</taxon>
        <taxon>Bacilli</taxon>
        <taxon>Lactobacillales</taxon>
        <taxon>Lactobacillaceae</taxon>
        <taxon>Pediococcus</taxon>
    </lineage>
</organism>
<dbReference type="NCBIfam" id="TIGR01552">
    <property type="entry name" value="phd_fam"/>
    <property type="match status" value="1"/>
</dbReference>
<comment type="similarity">
    <text evidence="1 2">Belongs to the phD/YefM antitoxin family.</text>
</comment>
<dbReference type="PATRIC" id="fig|319653.3.peg.1155"/>